<dbReference type="Pfam" id="PF08713">
    <property type="entry name" value="DNA_alkylation"/>
    <property type="match status" value="1"/>
</dbReference>
<dbReference type="Proteomes" id="UP000464495">
    <property type="component" value="Chromosome"/>
</dbReference>
<dbReference type="InterPro" id="IPR014825">
    <property type="entry name" value="DNA_alkylation"/>
</dbReference>
<dbReference type="KEGG" id="amaq:GO499_08870"/>
<organism evidence="1 2">
    <name type="scientific">Algicella marina</name>
    <dbReference type="NCBI Taxonomy" id="2683284"/>
    <lineage>
        <taxon>Bacteria</taxon>
        <taxon>Pseudomonadati</taxon>
        <taxon>Pseudomonadota</taxon>
        <taxon>Alphaproteobacteria</taxon>
        <taxon>Rhodobacterales</taxon>
        <taxon>Paracoccaceae</taxon>
        <taxon>Algicella</taxon>
    </lineage>
</organism>
<dbReference type="PANTHER" id="PTHR34070">
    <property type="entry name" value="ARMADILLO-TYPE FOLD"/>
    <property type="match status" value="1"/>
</dbReference>
<dbReference type="Gene3D" id="1.25.10.90">
    <property type="match status" value="1"/>
</dbReference>
<dbReference type="EMBL" id="CP046620">
    <property type="protein sequence ID" value="QHQ35302.1"/>
    <property type="molecule type" value="Genomic_DNA"/>
</dbReference>
<gene>
    <name evidence="1" type="ORF">GO499_08870</name>
</gene>
<dbReference type="AlphaFoldDB" id="A0A6P1T445"/>
<name>A0A6P1T445_9RHOB</name>
<protein>
    <submittedName>
        <fullName evidence="1">DNA alkylation repair protein</fullName>
    </submittedName>
</protein>
<reference evidence="1 2" key="1">
    <citation type="submission" date="2019-12" db="EMBL/GenBank/DDBJ databases">
        <title>Complete genome sequence of Algicella marina strain 9Alg 56(T) isolated from the red alga Tichocarpus crinitus.</title>
        <authorList>
            <person name="Kim S.-G."/>
            <person name="Nedashkovskaya O.I."/>
        </authorList>
    </citation>
    <scope>NUCLEOTIDE SEQUENCE [LARGE SCALE GENOMIC DNA]</scope>
    <source>
        <strain evidence="1 2">9Alg 56</strain>
    </source>
</reference>
<sequence>MAEAGGILAALTARSDAAKAQEMRRYHKTTREVLGVANPVIDAAVKDWKAGRNWQAVLDEARALWRSEVFEARIAAAKLLTKARMPEGDADVWRELVGWVPEFDGWAIADHASKALERRIMSELARLDEVAAWTGADHLWTKRAALVSTLPLAKLPHPKAAEQAARTRVLGWAADYTTDHQWFIQKAVGWWLRTLSKHDPDAVRAFIDAHGDAMKPFAVREALRQLATVKPDGA</sequence>
<accession>A0A6P1T445</accession>
<keyword evidence="2" id="KW-1185">Reference proteome</keyword>
<dbReference type="PANTHER" id="PTHR34070:SF1">
    <property type="entry name" value="DNA ALKYLATION REPAIR PROTEIN"/>
    <property type="match status" value="1"/>
</dbReference>
<evidence type="ECO:0000313" key="2">
    <source>
        <dbReference type="Proteomes" id="UP000464495"/>
    </source>
</evidence>
<dbReference type="InterPro" id="IPR016024">
    <property type="entry name" value="ARM-type_fold"/>
</dbReference>
<dbReference type="CDD" id="cd06561">
    <property type="entry name" value="AlkD_like"/>
    <property type="match status" value="1"/>
</dbReference>
<dbReference type="SUPFAM" id="SSF48371">
    <property type="entry name" value="ARM repeat"/>
    <property type="match status" value="1"/>
</dbReference>
<proteinExistence type="predicted"/>
<dbReference type="RefSeq" id="WP_161861869.1">
    <property type="nucleotide sequence ID" value="NZ_CP046620.1"/>
</dbReference>
<evidence type="ECO:0000313" key="1">
    <source>
        <dbReference type="EMBL" id="QHQ35302.1"/>
    </source>
</evidence>